<dbReference type="InterPro" id="IPR001254">
    <property type="entry name" value="Trypsin_dom"/>
</dbReference>
<dbReference type="InterPro" id="IPR043504">
    <property type="entry name" value="Peptidase_S1_PA_chymotrypsin"/>
</dbReference>
<sequence>MRLLALLVLFISLNVGSTSLCGLRKNSKFNGARFRRHIIGGNKVANVGDWPWQVAVQVFNSTLSSICGGTVIADRWILTAAHCAKEGFTYRIAAGTLKALVVDTSEQVVFINVTRFYVHPEYESGAISESYMHNDIMLLELESALTFNEIVSPVCLPSRVQIFPQDKIAVAIGYGQYEEPSFKTPMAFDGMLRETKISIVPRDACKTTLDAVNPERFKFNITDAHICAGTIGRGVFSGDSGGPL</sequence>
<feature type="chain" id="PRO_5043876525" description="Peptidase S1 domain-containing protein" evidence="2">
    <location>
        <begin position="19"/>
        <end position="244"/>
    </location>
</feature>
<name>A0AAV5X0D5_9BILA</name>
<evidence type="ECO:0000313" key="5">
    <source>
        <dbReference type="Proteomes" id="UP001432322"/>
    </source>
</evidence>
<dbReference type="PANTHER" id="PTHR24252:SF7">
    <property type="entry name" value="HYALIN"/>
    <property type="match status" value="1"/>
</dbReference>
<protein>
    <recommendedName>
        <fullName evidence="3">Peptidase S1 domain-containing protein</fullName>
    </recommendedName>
</protein>
<keyword evidence="1" id="KW-1015">Disulfide bond</keyword>
<dbReference type="PROSITE" id="PS00134">
    <property type="entry name" value="TRYPSIN_HIS"/>
    <property type="match status" value="1"/>
</dbReference>
<dbReference type="FunFam" id="2.40.10.10:FF:000004">
    <property type="entry name" value="Tryptase gamma 1"/>
    <property type="match status" value="1"/>
</dbReference>
<evidence type="ECO:0000256" key="2">
    <source>
        <dbReference type="SAM" id="SignalP"/>
    </source>
</evidence>
<dbReference type="InterPro" id="IPR001314">
    <property type="entry name" value="Peptidase_S1A"/>
</dbReference>
<dbReference type="CDD" id="cd00190">
    <property type="entry name" value="Tryp_SPc"/>
    <property type="match status" value="1"/>
</dbReference>
<dbReference type="PRINTS" id="PR00722">
    <property type="entry name" value="CHYMOTRYPSIN"/>
</dbReference>
<dbReference type="InterPro" id="IPR018114">
    <property type="entry name" value="TRYPSIN_HIS"/>
</dbReference>
<dbReference type="SUPFAM" id="SSF50494">
    <property type="entry name" value="Trypsin-like serine proteases"/>
    <property type="match status" value="1"/>
</dbReference>
<dbReference type="Gene3D" id="2.40.10.10">
    <property type="entry name" value="Trypsin-like serine proteases"/>
    <property type="match status" value="1"/>
</dbReference>
<evidence type="ECO:0000256" key="1">
    <source>
        <dbReference type="ARBA" id="ARBA00023157"/>
    </source>
</evidence>
<dbReference type="GO" id="GO:0006508">
    <property type="term" value="P:proteolysis"/>
    <property type="evidence" value="ECO:0007669"/>
    <property type="project" value="InterPro"/>
</dbReference>
<dbReference type="Proteomes" id="UP001432322">
    <property type="component" value="Unassembled WGS sequence"/>
</dbReference>
<keyword evidence="2" id="KW-0732">Signal</keyword>
<evidence type="ECO:0000259" key="3">
    <source>
        <dbReference type="PROSITE" id="PS50240"/>
    </source>
</evidence>
<dbReference type="GO" id="GO:0004252">
    <property type="term" value="F:serine-type endopeptidase activity"/>
    <property type="evidence" value="ECO:0007669"/>
    <property type="project" value="InterPro"/>
</dbReference>
<feature type="domain" description="Peptidase S1" evidence="3">
    <location>
        <begin position="38"/>
        <end position="244"/>
    </location>
</feature>
<accession>A0AAV5X0D5</accession>
<reference evidence="4" key="1">
    <citation type="submission" date="2023-10" db="EMBL/GenBank/DDBJ databases">
        <title>Genome assembly of Pristionchus species.</title>
        <authorList>
            <person name="Yoshida K."/>
            <person name="Sommer R.J."/>
        </authorList>
    </citation>
    <scope>NUCLEOTIDE SEQUENCE</scope>
    <source>
        <strain evidence="4">RS5133</strain>
    </source>
</reference>
<organism evidence="4 5">
    <name type="scientific">Pristionchus fissidentatus</name>
    <dbReference type="NCBI Taxonomy" id="1538716"/>
    <lineage>
        <taxon>Eukaryota</taxon>
        <taxon>Metazoa</taxon>
        <taxon>Ecdysozoa</taxon>
        <taxon>Nematoda</taxon>
        <taxon>Chromadorea</taxon>
        <taxon>Rhabditida</taxon>
        <taxon>Rhabditina</taxon>
        <taxon>Diplogasteromorpha</taxon>
        <taxon>Diplogasteroidea</taxon>
        <taxon>Neodiplogasteridae</taxon>
        <taxon>Pristionchus</taxon>
    </lineage>
</organism>
<evidence type="ECO:0000313" key="4">
    <source>
        <dbReference type="EMBL" id="GMT36434.1"/>
    </source>
</evidence>
<comment type="caution">
    <text evidence="4">The sequence shown here is derived from an EMBL/GenBank/DDBJ whole genome shotgun (WGS) entry which is preliminary data.</text>
</comment>
<dbReference type="SMART" id="SM00020">
    <property type="entry name" value="Tryp_SPc"/>
    <property type="match status" value="1"/>
</dbReference>
<dbReference type="Pfam" id="PF00089">
    <property type="entry name" value="Trypsin"/>
    <property type="match status" value="1"/>
</dbReference>
<dbReference type="PANTHER" id="PTHR24252">
    <property type="entry name" value="ACROSIN-RELATED"/>
    <property type="match status" value="1"/>
</dbReference>
<dbReference type="InterPro" id="IPR009003">
    <property type="entry name" value="Peptidase_S1_PA"/>
</dbReference>
<dbReference type="EMBL" id="BTSY01000007">
    <property type="protein sequence ID" value="GMT36434.1"/>
    <property type="molecule type" value="Genomic_DNA"/>
</dbReference>
<dbReference type="AlphaFoldDB" id="A0AAV5X0D5"/>
<gene>
    <name evidence="4" type="ORF">PFISCL1PPCAC_27731</name>
</gene>
<dbReference type="PROSITE" id="PS50240">
    <property type="entry name" value="TRYPSIN_DOM"/>
    <property type="match status" value="1"/>
</dbReference>
<keyword evidence="5" id="KW-1185">Reference proteome</keyword>
<proteinExistence type="predicted"/>
<feature type="non-terminal residue" evidence="4">
    <location>
        <position position="244"/>
    </location>
</feature>
<feature type="signal peptide" evidence="2">
    <location>
        <begin position="1"/>
        <end position="18"/>
    </location>
</feature>